<dbReference type="OrthoDB" id="329481at2"/>
<keyword evidence="1" id="KW-0472">Membrane</keyword>
<dbReference type="SUPFAM" id="SSF46689">
    <property type="entry name" value="Homeodomain-like"/>
    <property type="match status" value="1"/>
</dbReference>
<dbReference type="InterPro" id="IPR009057">
    <property type="entry name" value="Homeodomain-like_sf"/>
</dbReference>
<dbReference type="InterPro" id="IPR036271">
    <property type="entry name" value="Tet_transcr_reg_TetR-rel_C_sf"/>
</dbReference>
<dbReference type="EMBL" id="AJLO02000015">
    <property type="protein sequence ID" value="KOF00135.1"/>
    <property type="molecule type" value="Genomic_DNA"/>
</dbReference>
<dbReference type="SUPFAM" id="SSF48498">
    <property type="entry name" value="Tetracyclin repressor-like, C-terminal domain"/>
    <property type="match status" value="1"/>
</dbReference>
<keyword evidence="1" id="KW-1133">Transmembrane helix</keyword>
<comment type="caution">
    <text evidence="2">The sequence shown here is derived from an EMBL/GenBank/DDBJ whole genome shotgun (WGS) entry which is preliminary data.</text>
</comment>
<dbReference type="RefSeq" id="WP_010485498.1">
    <property type="nucleotide sequence ID" value="NZ_AJLO02000015.1"/>
</dbReference>
<keyword evidence="1" id="KW-0812">Transmembrane</keyword>
<sequence>MAAPKKTAARGRPPTITRERIADAGIAMTLPGLSFVGVAAALGVSHIALYKHVANLAALRELVAEAIFERWQAPPLDAGAGRSINDDLYAFQRSLRMLVDENPGLAPFLVSHGAKTPEMVARIQRHHAEFSRVHELPQEQAAWLLSTVAYHAVALADTVYSRHAVVDATRRPLDRAAQDVEFDRSMQALIIGALAMCGRTAGAR</sequence>
<proteinExistence type="predicted"/>
<feature type="transmembrane region" description="Helical" evidence="1">
    <location>
        <begin position="21"/>
        <end position="44"/>
    </location>
</feature>
<evidence type="ECO:0000256" key="1">
    <source>
        <dbReference type="SAM" id="Phobius"/>
    </source>
</evidence>
<organism evidence="2 3">
    <name type="scientific">Stenotrophomonas geniculata N1</name>
    <dbReference type="NCBI Taxonomy" id="1167641"/>
    <lineage>
        <taxon>Bacteria</taxon>
        <taxon>Pseudomonadati</taxon>
        <taxon>Pseudomonadota</taxon>
        <taxon>Gammaproteobacteria</taxon>
        <taxon>Lysobacterales</taxon>
        <taxon>Lysobacteraceae</taxon>
        <taxon>Stenotrophomonas</taxon>
    </lineage>
</organism>
<evidence type="ECO:0000313" key="2">
    <source>
        <dbReference type="EMBL" id="KOF00135.1"/>
    </source>
</evidence>
<reference evidence="2 3" key="1">
    <citation type="journal article" date="2012" name="J. Bacteriol.">
        <title>Genome sequence of a novel nicotine-degrading strain, Pseudomonas geniculata N1.</title>
        <authorList>
            <person name="Tang H."/>
            <person name="Yu H."/>
            <person name="Tai C."/>
            <person name="Huang K."/>
            <person name="Liu Y."/>
            <person name="Wang L."/>
            <person name="Yao Y."/>
            <person name="Wu G."/>
            <person name="Xu P."/>
        </authorList>
    </citation>
    <scope>NUCLEOTIDE SEQUENCE [LARGE SCALE GENOMIC DNA]</scope>
    <source>
        <strain evidence="2 3">N1</strain>
    </source>
</reference>
<dbReference type="AlphaFoldDB" id="A0A0L8ADC7"/>
<accession>A0A0L8ADC7</accession>
<name>A0A0L8ADC7_9GAMM</name>
<evidence type="ECO:0000313" key="3">
    <source>
        <dbReference type="Proteomes" id="UP000036890"/>
    </source>
</evidence>
<dbReference type="Gene3D" id="1.10.357.10">
    <property type="entry name" value="Tetracycline Repressor, domain 2"/>
    <property type="match status" value="1"/>
</dbReference>
<protein>
    <submittedName>
        <fullName evidence="2">TetR family transcriptional regulator</fullName>
    </submittedName>
</protein>
<gene>
    <name evidence="2" type="ORF">W7K_07265</name>
</gene>
<dbReference type="Proteomes" id="UP000036890">
    <property type="component" value="Unassembled WGS sequence"/>
</dbReference>